<keyword evidence="14" id="KW-1185">Reference proteome</keyword>
<evidence type="ECO:0000256" key="9">
    <source>
        <dbReference type="PROSITE-ProRule" id="PRU01049"/>
    </source>
</evidence>
<dbReference type="InterPro" id="IPR006073">
    <property type="entry name" value="GTP-bd"/>
</dbReference>
<dbReference type="NCBIfam" id="TIGR00231">
    <property type="entry name" value="small_GTP"/>
    <property type="match status" value="2"/>
</dbReference>
<feature type="domain" description="EngA-type G" evidence="12">
    <location>
        <begin position="176"/>
        <end position="350"/>
    </location>
</feature>
<feature type="binding site" evidence="8">
    <location>
        <begin position="182"/>
        <end position="189"/>
    </location>
    <ligand>
        <name>GTP</name>
        <dbReference type="ChEBI" id="CHEBI:37565"/>
        <label>2</label>
    </ligand>
</feature>
<dbReference type="PIRSF" id="PIRSF006485">
    <property type="entry name" value="GTP-binding_EngA"/>
    <property type="match status" value="1"/>
</dbReference>
<dbReference type="InterPro" id="IPR016484">
    <property type="entry name" value="GTPase_Der"/>
</dbReference>
<evidence type="ECO:0000256" key="8">
    <source>
        <dbReference type="HAMAP-Rule" id="MF_00195"/>
    </source>
</evidence>
<feature type="compositionally biased region" description="Basic residues" evidence="11">
    <location>
        <begin position="477"/>
        <end position="486"/>
    </location>
</feature>
<dbReference type="GO" id="GO:0043022">
    <property type="term" value="F:ribosome binding"/>
    <property type="evidence" value="ECO:0007669"/>
    <property type="project" value="TreeGrafter"/>
</dbReference>
<evidence type="ECO:0000256" key="7">
    <source>
        <dbReference type="ARBA" id="ARBA00032345"/>
    </source>
</evidence>
<dbReference type="PRINTS" id="PR00326">
    <property type="entry name" value="GTP1OBG"/>
</dbReference>
<dbReference type="CDD" id="cd01894">
    <property type="entry name" value="EngA1"/>
    <property type="match status" value="1"/>
</dbReference>
<reference evidence="13" key="1">
    <citation type="submission" date="2021-05" db="EMBL/GenBank/DDBJ databases">
        <title>Complete genome sequence of the cellulolytic planctomycete Telmatocola sphagniphila SP2T and characterization of the first cellulase from planctomycetes.</title>
        <authorList>
            <person name="Rakitin A.L."/>
            <person name="Beletsky A.V."/>
            <person name="Naumoff D.G."/>
            <person name="Kulichevskaya I.S."/>
            <person name="Mardanov A.V."/>
            <person name="Ravin N.V."/>
            <person name="Dedysh S.N."/>
        </authorList>
    </citation>
    <scope>NUCLEOTIDE SEQUENCE</scope>
    <source>
        <strain evidence="13">SP2T</strain>
    </source>
</reference>
<keyword evidence="3 8" id="KW-0690">Ribosome biogenesis</keyword>
<dbReference type="Proteomes" id="UP000676194">
    <property type="component" value="Chromosome"/>
</dbReference>
<keyword evidence="13" id="KW-0378">Hydrolase</keyword>
<dbReference type="Pfam" id="PF01926">
    <property type="entry name" value="MMR_HSR1"/>
    <property type="match status" value="2"/>
</dbReference>
<feature type="compositionally biased region" description="Basic and acidic residues" evidence="11">
    <location>
        <begin position="429"/>
        <end position="447"/>
    </location>
</feature>
<dbReference type="EMBL" id="CP074694">
    <property type="protein sequence ID" value="QVL30178.1"/>
    <property type="molecule type" value="Genomic_DNA"/>
</dbReference>
<feature type="binding site" evidence="8">
    <location>
        <begin position="229"/>
        <end position="233"/>
    </location>
    <ligand>
        <name>GTP</name>
        <dbReference type="ChEBI" id="CHEBI:37565"/>
        <label>2</label>
    </ligand>
</feature>
<dbReference type="AlphaFoldDB" id="A0A8E6B1M3"/>
<dbReference type="GO" id="GO:0005525">
    <property type="term" value="F:GTP binding"/>
    <property type="evidence" value="ECO:0007669"/>
    <property type="project" value="UniProtKB-UniRule"/>
</dbReference>
<dbReference type="FunFam" id="3.30.300.20:FF:000004">
    <property type="entry name" value="GTPase Der"/>
    <property type="match status" value="1"/>
</dbReference>
<evidence type="ECO:0000256" key="6">
    <source>
        <dbReference type="ARBA" id="ARBA00023134"/>
    </source>
</evidence>
<dbReference type="PANTHER" id="PTHR43834:SF6">
    <property type="entry name" value="GTPASE DER"/>
    <property type="match status" value="1"/>
</dbReference>
<dbReference type="SUPFAM" id="SSF52540">
    <property type="entry name" value="P-loop containing nucleoside triphosphate hydrolases"/>
    <property type="match status" value="2"/>
</dbReference>
<feature type="binding site" evidence="8">
    <location>
        <begin position="57"/>
        <end position="61"/>
    </location>
    <ligand>
        <name>GTP</name>
        <dbReference type="ChEBI" id="CHEBI:37565"/>
        <label>1</label>
    </ligand>
</feature>
<organism evidence="13 14">
    <name type="scientific">Telmatocola sphagniphila</name>
    <dbReference type="NCBI Taxonomy" id="1123043"/>
    <lineage>
        <taxon>Bacteria</taxon>
        <taxon>Pseudomonadati</taxon>
        <taxon>Planctomycetota</taxon>
        <taxon>Planctomycetia</taxon>
        <taxon>Gemmatales</taxon>
        <taxon>Gemmataceae</taxon>
    </lineage>
</organism>
<evidence type="ECO:0000256" key="5">
    <source>
        <dbReference type="ARBA" id="ARBA00022741"/>
    </source>
</evidence>
<feature type="binding site" evidence="8">
    <location>
        <begin position="294"/>
        <end position="297"/>
    </location>
    <ligand>
        <name>GTP</name>
        <dbReference type="ChEBI" id="CHEBI:37565"/>
        <label>2</label>
    </ligand>
</feature>
<comment type="function">
    <text evidence="8 10">GTPase that plays an essential role in the late steps of ribosome biogenesis.</text>
</comment>
<dbReference type="InterPro" id="IPR005225">
    <property type="entry name" value="Small_GTP-bd"/>
</dbReference>
<feature type="domain" description="EngA-type G" evidence="12">
    <location>
        <begin position="4"/>
        <end position="168"/>
    </location>
</feature>
<protein>
    <recommendedName>
        <fullName evidence="2 8">GTPase Der</fullName>
    </recommendedName>
    <alternativeName>
        <fullName evidence="7 8">GTP-binding protein EngA</fullName>
    </alternativeName>
</protein>
<feature type="region of interest" description="Disordered" evidence="11">
    <location>
        <begin position="429"/>
        <end position="494"/>
    </location>
</feature>
<evidence type="ECO:0000259" key="12">
    <source>
        <dbReference type="PROSITE" id="PS51712"/>
    </source>
</evidence>
<evidence type="ECO:0000256" key="1">
    <source>
        <dbReference type="ARBA" id="ARBA00008279"/>
    </source>
</evidence>
<dbReference type="Pfam" id="PF14714">
    <property type="entry name" value="KH_dom-like"/>
    <property type="match status" value="1"/>
</dbReference>
<dbReference type="GO" id="GO:0042254">
    <property type="term" value="P:ribosome biogenesis"/>
    <property type="evidence" value="ECO:0007669"/>
    <property type="project" value="UniProtKB-KW"/>
</dbReference>
<dbReference type="InterPro" id="IPR027417">
    <property type="entry name" value="P-loop_NTPase"/>
</dbReference>
<dbReference type="CDD" id="cd01895">
    <property type="entry name" value="EngA2"/>
    <property type="match status" value="1"/>
</dbReference>
<feature type="binding site" evidence="8">
    <location>
        <begin position="10"/>
        <end position="17"/>
    </location>
    <ligand>
        <name>GTP</name>
        <dbReference type="ChEBI" id="CHEBI:37565"/>
        <label>1</label>
    </ligand>
</feature>
<dbReference type="PANTHER" id="PTHR43834">
    <property type="entry name" value="GTPASE DER"/>
    <property type="match status" value="1"/>
</dbReference>
<keyword evidence="4 10" id="KW-0677">Repeat</keyword>
<comment type="similarity">
    <text evidence="1 8 9 10">Belongs to the TRAFAC class TrmE-Era-EngA-EngB-Septin-like GTPase superfamily. EngA (Der) GTPase family.</text>
</comment>
<dbReference type="Gene3D" id="3.30.300.20">
    <property type="match status" value="1"/>
</dbReference>
<evidence type="ECO:0000256" key="4">
    <source>
        <dbReference type="ARBA" id="ARBA00022737"/>
    </source>
</evidence>
<dbReference type="InterPro" id="IPR032859">
    <property type="entry name" value="KH_dom-like"/>
</dbReference>
<proteinExistence type="inferred from homology"/>
<feature type="binding site" evidence="8">
    <location>
        <begin position="120"/>
        <end position="123"/>
    </location>
    <ligand>
        <name>GTP</name>
        <dbReference type="ChEBI" id="CHEBI:37565"/>
        <label>1</label>
    </ligand>
</feature>
<comment type="subunit">
    <text evidence="8">Associates with the 50S ribosomal subunit.</text>
</comment>
<accession>A0A8E6B1M3</accession>
<dbReference type="PROSITE" id="PS51712">
    <property type="entry name" value="G_ENGA"/>
    <property type="match status" value="2"/>
</dbReference>
<evidence type="ECO:0000256" key="2">
    <source>
        <dbReference type="ARBA" id="ARBA00020953"/>
    </source>
</evidence>
<dbReference type="GO" id="GO:0016787">
    <property type="term" value="F:hydrolase activity"/>
    <property type="evidence" value="ECO:0007669"/>
    <property type="project" value="UniProtKB-KW"/>
</dbReference>
<dbReference type="KEGG" id="tsph:KIH39_15085"/>
<dbReference type="InterPro" id="IPR015946">
    <property type="entry name" value="KH_dom-like_a/b"/>
</dbReference>
<dbReference type="RefSeq" id="WP_213494062.1">
    <property type="nucleotide sequence ID" value="NZ_CP074694.1"/>
</dbReference>
<feature type="compositionally biased region" description="Basic and acidic residues" evidence="11">
    <location>
        <begin position="465"/>
        <end position="474"/>
    </location>
</feature>
<dbReference type="InterPro" id="IPR031166">
    <property type="entry name" value="G_ENGA"/>
</dbReference>
<dbReference type="NCBIfam" id="TIGR03594">
    <property type="entry name" value="GTPase_EngA"/>
    <property type="match status" value="1"/>
</dbReference>
<dbReference type="Gene3D" id="3.40.50.300">
    <property type="entry name" value="P-loop containing nucleotide triphosphate hydrolases"/>
    <property type="match status" value="2"/>
</dbReference>
<evidence type="ECO:0000313" key="14">
    <source>
        <dbReference type="Proteomes" id="UP000676194"/>
    </source>
</evidence>
<dbReference type="FunFam" id="3.40.50.300:FF:000040">
    <property type="entry name" value="GTPase Der"/>
    <property type="match status" value="1"/>
</dbReference>
<evidence type="ECO:0000256" key="3">
    <source>
        <dbReference type="ARBA" id="ARBA00022517"/>
    </source>
</evidence>
<evidence type="ECO:0000256" key="11">
    <source>
        <dbReference type="SAM" id="MobiDB-lite"/>
    </source>
</evidence>
<name>A0A8E6B1M3_9BACT</name>
<keyword evidence="5 8" id="KW-0547">Nucleotide-binding</keyword>
<evidence type="ECO:0000313" key="13">
    <source>
        <dbReference type="EMBL" id="QVL30178.1"/>
    </source>
</evidence>
<sequence length="494" mass="56060">MAVPIVAIVGRPNVGKSSLFNWLVGRRVSIVDPTAGVTRDRISEIIEGEDYSFELTDTGGIGIVDEHKLEADVSKQIQTAIEEATVIILLTDVRDGVMPLDLDVADRLRNISKPVILVVNKCDTPELMLQASDFHRLGYSPLIPVSVLQRKNKDKLLEAITDQLPKDQSEIAETDLKIAIVGKRNVGKSTFVNKMANAERVIVSEIPGTTRDSVDVRFERDGKNFVVIDTAGLRNKSSMANSIEFYSQVRAEESIRRADVVLQFFDCREDLSRIDKQLAGYIYKYQKPAIFVVNKWDLAPEHVSTEEYGEYVEKMFPMLDFVPIAFITAKQGRNVFKVWNLAQNIAKQCKLRIGTGELNRLIEDAWTKNPAPQKGQRMPKIYYATQTAVEPPTIVMMVNNPDLFEETYRRYLLRYLRENSPFQEVPIKMEFRSKKDAQENKRMDRPEGIPLAGSEKKPVPMTDGTKAKKTEATKPPRPLRPKKPKPKKPDLWKL</sequence>
<gene>
    <name evidence="8 13" type="primary">der</name>
    <name evidence="13" type="ORF">KIH39_15085</name>
</gene>
<evidence type="ECO:0000256" key="10">
    <source>
        <dbReference type="RuleBase" id="RU004481"/>
    </source>
</evidence>
<dbReference type="HAMAP" id="MF_00195">
    <property type="entry name" value="GTPase_Der"/>
    <property type="match status" value="1"/>
</dbReference>
<keyword evidence="6 8" id="KW-0342">GTP-binding</keyword>